<evidence type="ECO:0000313" key="2">
    <source>
        <dbReference type="Proteomes" id="UP000823674"/>
    </source>
</evidence>
<reference evidence="1 2" key="1">
    <citation type="submission" date="2021-03" db="EMBL/GenBank/DDBJ databases">
        <authorList>
            <person name="King G.J."/>
            <person name="Bancroft I."/>
            <person name="Baten A."/>
            <person name="Bloomfield J."/>
            <person name="Borpatragohain P."/>
            <person name="He Z."/>
            <person name="Irish N."/>
            <person name="Irwin J."/>
            <person name="Liu K."/>
            <person name="Mauleon R.P."/>
            <person name="Moore J."/>
            <person name="Morris R."/>
            <person name="Ostergaard L."/>
            <person name="Wang B."/>
            <person name="Wells R."/>
        </authorList>
    </citation>
    <scope>NUCLEOTIDE SEQUENCE [LARGE SCALE GENOMIC DNA]</scope>
    <source>
        <strain evidence="1">R-o-18</strain>
        <tissue evidence="1">Leaf</tissue>
    </source>
</reference>
<name>A0ABQ7NVS4_BRACM</name>
<dbReference type="Proteomes" id="UP000823674">
    <property type="component" value="Chromosome A01"/>
</dbReference>
<organism evidence="1 2">
    <name type="scientific">Brassica rapa subsp. trilocularis</name>
    <dbReference type="NCBI Taxonomy" id="1813537"/>
    <lineage>
        <taxon>Eukaryota</taxon>
        <taxon>Viridiplantae</taxon>
        <taxon>Streptophyta</taxon>
        <taxon>Embryophyta</taxon>
        <taxon>Tracheophyta</taxon>
        <taxon>Spermatophyta</taxon>
        <taxon>Magnoliopsida</taxon>
        <taxon>eudicotyledons</taxon>
        <taxon>Gunneridae</taxon>
        <taxon>Pentapetalae</taxon>
        <taxon>rosids</taxon>
        <taxon>malvids</taxon>
        <taxon>Brassicales</taxon>
        <taxon>Brassicaceae</taxon>
        <taxon>Brassiceae</taxon>
        <taxon>Brassica</taxon>
    </lineage>
</organism>
<sequence length="67" mass="7550">MQAESCHTDSPVPREDSGTIRLYCEKERLSGDQFEQLKAFIDIGDVLGACGSKKRTEKGRARLLEFM</sequence>
<proteinExistence type="predicted"/>
<protein>
    <submittedName>
        <fullName evidence="1">Uncharacterized protein</fullName>
    </submittedName>
</protein>
<evidence type="ECO:0000313" key="1">
    <source>
        <dbReference type="EMBL" id="KAG5414957.1"/>
    </source>
</evidence>
<dbReference type="Gene3D" id="2.40.50.140">
    <property type="entry name" value="Nucleic acid-binding proteins"/>
    <property type="match status" value="1"/>
</dbReference>
<accession>A0ABQ7NVS4</accession>
<keyword evidence="2" id="KW-1185">Reference proteome</keyword>
<gene>
    <name evidence="1" type="primary">A01g506360.1_BraROA</name>
    <name evidence="1" type="ORF">IGI04_002524</name>
</gene>
<dbReference type="InterPro" id="IPR012340">
    <property type="entry name" value="NA-bd_OB-fold"/>
</dbReference>
<dbReference type="EMBL" id="JADBGQ010000001">
    <property type="protein sequence ID" value="KAG5414957.1"/>
    <property type="molecule type" value="Genomic_DNA"/>
</dbReference>
<comment type="caution">
    <text evidence="1">The sequence shown here is derived from an EMBL/GenBank/DDBJ whole genome shotgun (WGS) entry which is preliminary data.</text>
</comment>